<feature type="transmembrane region" description="Helical" evidence="1">
    <location>
        <begin position="78"/>
        <end position="98"/>
    </location>
</feature>
<feature type="transmembrane region" description="Helical" evidence="1">
    <location>
        <begin position="45"/>
        <end position="66"/>
    </location>
</feature>
<proteinExistence type="predicted"/>
<protein>
    <recommendedName>
        <fullName evidence="2">DUF6533 domain-containing protein</fullName>
    </recommendedName>
</protein>
<dbReference type="Proteomes" id="UP000242287">
    <property type="component" value="Unassembled WGS sequence"/>
</dbReference>
<keyword evidence="1" id="KW-0472">Membrane</keyword>
<name>A0A2A9NEI0_9AGAR</name>
<accession>A0A2A9NEI0</accession>
<keyword evidence="1" id="KW-1133">Transmembrane helix</keyword>
<keyword evidence="4" id="KW-1185">Reference proteome</keyword>
<dbReference type="EMBL" id="KZ302231">
    <property type="protein sequence ID" value="PFH46130.1"/>
    <property type="molecule type" value="Genomic_DNA"/>
</dbReference>
<feature type="transmembrane region" description="Helical" evidence="1">
    <location>
        <begin position="160"/>
        <end position="181"/>
    </location>
</feature>
<evidence type="ECO:0000313" key="4">
    <source>
        <dbReference type="Proteomes" id="UP000242287"/>
    </source>
</evidence>
<sequence length="270" mass="30714">MPEPPPNERNFHIELLSLTQSFDYMLLLPLEVKYIWPSRWSHIKVLYIIMRYLPFFSILCIVLADIPGRRPDTCWKLVVGYSYGLMIGILTAEAILTLRVWAIYLHDRKLGFTFLFVYSSFSISVLGFVGTLLPGVKFATLPLPNAPTCFIVASSRKLSVFWFLLAGYDAFQCLLLGRRAIIAFKYGGKTRLSNFIYKDGIMYYMYTMLMSVLGMILILTLPPEYTRLTVGPTHVIHTALTSRVVLHTRRLASSQVIMFVSSSGGIQTEV</sequence>
<feature type="transmembrane region" description="Helical" evidence="1">
    <location>
        <begin position="110"/>
        <end position="133"/>
    </location>
</feature>
<feature type="domain" description="DUF6533" evidence="2">
    <location>
        <begin position="22"/>
        <end position="56"/>
    </location>
</feature>
<evidence type="ECO:0000259" key="2">
    <source>
        <dbReference type="Pfam" id="PF20151"/>
    </source>
</evidence>
<dbReference type="AlphaFoldDB" id="A0A2A9NEI0"/>
<evidence type="ECO:0000256" key="1">
    <source>
        <dbReference type="SAM" id="Phobius"/>
    </source>
</evidence>
<feature type="transmembrane region" description="Helical" evidence="1">
    <location>
        <begin position="201"/>
        <end position="221"/>
    </location>
</feature>
<dbReference type="Pfam" id="PF20151">
    <property type="entry name" value="DUF6533"/>
    <property type="match status" value="1"/>
</dbReference>
<organism evidence="3 4">
    <name type="scientific">Amanita thiersii Skay4041</name>
    <dbReference type="NCBI Taxonomy" id="703135"/>
    <lineage>
        <taxon>Eukaryota</taxon>
        <taxon>Fungi</taxon>
        <taxon>Dikarya</taxon>
        <taxon>Basidiomycota</taxon>
        <taxon>Agaricomycotina</taxon>
        <taxon>Agaricomycetes</taxon>
        <taxon>Agaricomycetidae</taxon>
        <taxon>Agaricales</taxon>
        <taxon>Pluteineae</taxon>
        <taxon>Amanitaceae</taxon>
        <taxon>Amanita</taxon>
    </lineage>
</organism>
<keyword evidence="1" id="KW-0812">Transmembrane</keyword>
<evidence type="ECO:0000313" key="3">
    <source>
        <dbReference type="EMBL" id="PFH46130.1"/>
    </source>
</evidence>
<reference evidence="3 4" key="1">
    <citation type="submission" date="2014-02" db="EMBL/GenBank/DDBJ databases">
        <title>Transposable element dynamics among asymbiotic and ectomycorrhizal Amanita fungi.</title>
        <authorList>
            <consortium name="DOE Joint Genome Institute"/>
            <person name="Hess J."/>
            <person name="Skrede I."/>
            <person name="Wolfe B."/>
            <person name="LaButti K."/>
            <person name="Ohm R.A."/>
            <person name="Grigoriev I.V."/>
            <person name="Pringle A."/>
        </authorList>
    </citation>
    <scope>NUCLEOTIDE SEQUENCE [LARGE SCALE GENOMIC DNA]</scope>
    <source>
        <strain evidence="3 4">SKay4041</strain>
    </source>
</reference>
<dbReference type="InterPro" id="IPR045340">
    <property type="entry name" value="DUF6533"/>
</dbReference>
<gene>
    <name evidence="3" type="ORF">AMATHDRAFT_70597</name>
</gene>
<dbReference type="OrthoDB" id="3350812at2759"/>